<dbReference type="PANTHER" id="PTHR36509">
    <property type="entry name" value="BLL3101 PROTEIN"/>
    <property type="match status" value="1"/>
</dbReference>
<dbReference type="OrthoDB" id="9777345at2"/>
<dbReference type="InterPro" id="IPR037049">
    <property type="entry name" value="DUF1214_C_sf"/>
</dbReference>
<dbReference type="InterPro" id="IPR010621">
    <property type="entry name" value="DUF1214"/>
</dbReference>
<proteinExistence type="predicted"/>
<protein>
    <submittedName>
        <fullName evidence="3">DUF1254 domain-containing protein</fullName>
    </submittedName>
</protein>
<sequence length="458" mass="51168">MMLSACLLASPKANSGQPDATVEETREIARDAYVYGVPIVTSYATMYAFSVDRNNSQYKGPFNSLLNIARVFTPEDTAFVTPNSDTPYTFIGLDLRAEPIVLTVPAIEKERYFVFQMMDIYTFNFDYLGTRATGNSGGNYLFAGPDWDGEMPDGIERVFKAETSFVNIVGRTQLFNPADLDNVIAIQKKYQIRPLSEFLQTPTPPAAPVIDWVKPVNPSPQELSPEFFNVLAFALQFAEPVHPTETDLRKRFERIGIVAGEPFDFAQLSPELQDALKAGMADGQKQIDERRESLGGNVDDLFGTRSFLENDYIRRAVGTQVGIGANSKEEAIYPLYEKDSDNQRLDGSTGQYRLRFAGGEFPPVNAFWSLTMYKLPEQFLVANAIDRYLINSPMLPELKKDADGGVTIYIQAESPGADLQSNWLPAPEGPFMLALRYYLPQASLIDGTWKSPLVERVR</sequence>
<accession>A0A5B0E163</accession>
<dbReference type="Proteomes" id="UP000324738">
    <property type="component" value="Unassembled WGS sequence"/>
</dbReference>
<name>A0A5B0E163_9HYPH</name>
<organism evidence="3 4">
    <name type="scientific">Aureimonas fodinaquatilis</name>
    <dbReference type="NCBI Taxonomy" id="2565783"/>
    <lineage>
        <taxon>Bacteria</taxon>
        <taxon>Pseudomonadati</taxon>
        <taxon>Pseudomonadota</taxon>
        <taxon>Alphaproteobacteria</taxon>
        <taxon>Hyphomicrobiales</taxon>
        <taxon>Aurantimonadaceae</taxon>
        <taxon>Aureimonas</taxon>
    </lineage>
</organism>
<dbReference type="InterPro" id="IPR010679">
    <property type="entry name" value="DUF1254"/>
</dbReference>
<reference evidence="3 4" key="1">
    <citation type="submission" date="2019-08" db="EMBL/GenBank/DDBJ databases">
        <title>Aureimonas fodiniaquatilis sp. nov., isolated from a coal mine wastewater.</title>
        <authorList>
            <person name="Kim W."/>
        </authorList>
    </citation>
    <scope>NUCLEOTIDE SEQUENCE [LARGE SCALE GENOMIC DNA]</scope>
    <source>
        <strain evidence="3 4">CAU 1482</strain>
    </source>
</reference>
<dbReference type="PANTHER" id="PTHR36509:SF2">
    <property type="entry name" value="BLL3101 PROTEIN"/>
    <property type="match status" value="1"/>
</dbReference>
<feature type="domain" description="DUF1214" evidence="1">
    <location>
        <begin position="330"/>
        <end position="441"/>
    </location>
</feature>
<dbReference type="AlphaFoldDB" id="A0A5B0E163"/>
<dbReference type="Pfam" id="PF06742">
    <property type="entry name" value="DUF1214"/>
    <property type="match status" value="1"/>
</dbReference>
<comment type="caution">
    <text evidence="3">The sequence shown here is derived from an EMBL/GenBank/DDBJ whole genome shotgun (WGS) entry which is preliminary data.</text>
</comment>
<dbReference type="Pfam" id="PF06863">
    <property type="entry name" value="DUF1254"/>
    <property type="match status" value="1"/>
</dbReference>
<evidence type="ECO:0000313" key="3">
    <source>
        <dbReference type="EMBL" id="KAA0971209.1"/>
    </source>
</evidence>
<keyword evidence="4" id="KW-1185">Reference proteome</keyword>
<evidence type="ECO:0000259" key="2">
    <source>
        <dbReference type="Pfam" id="PF06863"/>
    </source>
</evidence>
<dbReference type="Gene3D" id="2.60.120.600">
    <property type="entry name" value="Domain of unknown function DUF1214, C-terminal domain"/>
    <property type="match status" value="1"/>
</dbReference>
<feature type="domain" description="DUF1254" evidence="2">
    <location>
        <begin position="62"/>
        <end position="194"/>
    </location>
</feature>
<dbReference type="SUPFAM" id="SSF160935">
    <property type="entry name" value="VPA0735-like"/>
    <property type="match status" value="1"/>
</dbReference>
<dbReference type="EMBL" id="VTWH01000002">
    <property type="protein sequence ID" value="KAA0971209.1"/>
    <property type="molecule type" value="Genomic_DNA"/>
</dbReference>
<evidence type="ECO:0000259" key="1">
    <source>
        <dbReference type="Pfam" id="PF06742"/>
    </source>
</evidence>
<dbReference type="InterPro" id="IPR037050">
    <property type="entry name" value="DUF1254_sf"/>
</dbReference>
<dbReference type="Gene3D" id="2.60.40.1610">
    <property type="entry name" value="Domain of unknown function DUF1254"/>
    <property type="match status" value="1"/>
</dbReference>
<gene>
    <name evidence="3" type="ORF">FPY71_07015</name>
</gene>
<evidence type="ECO:0000313" key="4">
    <source>
        <dbReference type="Proteomes" id="UP000324738"/>
    </source>
</evidence>